<reference evidence="1 2" key="1">
    <citation type="journal article" date="2019" name="Sci. Rep.">
        <title>Orb-weaving spider Araneus ventricosus genome elucidates the spidroin gene catalogue.</title>
        <authorList>
            <person name="Kono N."/>
            <person name="Nakamura H."/>
            <person name="Ohtoshi R."/>
            <person name="Moran D.A.P."/>
            <person name="Shinohara A."/>
            <person name="Yoshida Y."/>
            <person name="Fujiwara M."/>
            <person name="Mori M."/>
            <person name="Tomita M."/>
            <person name="Arakawa K."/>
        </authorList>
    </citation>
    <scope>NUCLEOTIDE SEQUENCE [LARGE SCALE GENOMIC DNA]</scope>
</reference>
<sequence>MEVPQILFDIHRTKPTWMAVKIYSICITCRHGGAPTIRYTSQLPPHGEAPCKIYSLYIAPSRLEGPQNLSDIHRTKLTEGPLNLFDMHRTRPTWRGLKIYSICIAICRTWRCPQNLFDMHRTASPLAQEASKSIRTYIALSRLGGPQNLFRYTRNL</sequence>
<proteinExistence type="predicted"/>
<organism evidence="1 2">
    <name type="scientific">Araneus ventricosus</name>
    <name type="common">Orbweaver spider</name>
    <name type="synonym">Epeira ventricosa</name>
    <dbReference type="NCBI Taxonomy" id="182803"/>
    <lineage>
        <taxon>Eukaryota</taxon>
        <taxon>Metazoa</taxon>
        <taxon>Ecdysozoa</taxon>
        <taxon>Arthropoda</taxon>
        <taxon>Chelicerata</taxon>
        <taxon>Arachnida</taxon>
        <taxon>Araneae</taxon>
        <taxon>Araneomorphae</taxon>
        <taxon>Entelegynae</taxon>
        <taxon>Araneoidea</taxon>
        <taxon>Araneidae</taxon>
        <taxon>Araneus</taxon>
    </lineage>
</organism>
<keyword evidence="2" id="KW-1185">Reference proteome</keyword>
<accession>A0A4Y2MPH7</accession>
<gene>
    <name evidence="1" type="ORF">AVEN_200520_1</name>
</gene>
<comment type="caution">
    <text evidence="1">The sequence shown here is derived from an EMBL/GenBank/DDBJ whole genome shotgun (WGS) entry which is preliminary data.</text>
</comment>
<evidence type="ECO:0000313" key="1">
    <source>
        <dbReference type="EMBL" id="GBN28583.1"/>
    </source>
</evidence>
<evidence type="ECO:0000313" key="2">
    <source>
        <dbReference type="Proteomes" id="UP000499080"/>
    </source>
</evidence>
<protein>
    <submittedName>
        <fullName evidence="1">Uncharacterized protein</fullName>
    </submittedName>
</protein>
<name>A0A4Y2MPH7_ARAVE</name>
<dbReference type="AlphaFoldDB" id="A0A4Y2MPH7"/>
<dbReference type="EMBL" id="BGPR01007661">
    <property type="protein sequence ID" value="GBN28583.1"/>
    <property type="molecule type" value="Genomic_DNA"/>
</dbReference>
<dbReference type="Proteomes" id="UP000499080">
    <property type="component" value="Unassembled WGS sequence"/>
</dbReference>